<reference evidence="3" key="2">
    <citation type="journal article" date="2018" name="Sci. Data">
        <title>The draft genome sequence of cork oak.</title>
        <authorList>
            <person name="Ramos A.M."/>
            <person name="Usie A."/>
            <person name="Barbosa P."/>
            <person name="Barros P.M."/>
            <person name="Capote T."/>
            <person name="Chaves I."/>
            <person name="Simoes F."/>
            <person name="Abreu I."/>
            <person name="Carrasquinho I."/>
            <person name="Faro C."/>
            <person name="Guimaraes J.B."/>
            <person name="Mendonca D."/>
            <person name="Nobrega F."/>
            <person name="Rodrigues L."/>
            <person name="Saibo N.J.M."/>
            <person name="Varela M.C."/>
            <person name="Egas C."/>
            <person name="Matos J."/>
            <person name="Miguel C.M."/>
            <person name="Oliveira M.M."/>
            <person name="Ricardo C.P."/>
            <person name="Goncalves S."/>
        </authorList>
    </citation>
    <scope>NUCLEOTIDE SEQUENCE [LARGE SCALE GENOMIC DNA]</scope>
    <source>
        <strain evidence="3">HL8</strain>
    </source>
</reference>
<accession>A0AAW0M774</accession>
<reference evidence="3" key="1">
    <citation type="submission" date="2017-12" db="EMBL/GenBank/DDBJ databases">
        <authorList>
            <person name="Barbosa P."/>
            <person name="Usie A."/>
            <person name="Ramos A.M."/>
        </authorList>
    </citation>
    <scope>NUCLEOTIDE SEQUENCE</scope>
    <source>
        <strain evidence="3">HL8</strain>
        <tissue evidence="3">Leaves</tissue>
    </source>
</reference>
<dbReference type="InterPro" id="IPR019557">
    <property type="entry name" value="AminoTfrase-like_pln_mobile"/>
</dbReference>
<reference evidence="3" key="3">
    <citation type="submission" date="2023-07" db="EMBL/GenBank/DDBJ databases">
        <title>An improved reference 1 genome and first organelle genomes of Quercus suber.</title>
        <authorList>
            <consortium name="Genosuber Consortium"/>
            <person name="Usie A."/>
            <person name="Serra O."/>
            <person name="Barros P."/>
        </authorList>
    </citation>
    <scope>NUCLEOTIDE SEQUENCE</scope>
    <source>
        <strain evidence="3">HL8</strain>
        <tissue evidence="3">Leaves</tissue>
    </source>
</reference>
<dbReference type="EMBL" id="PKMF04000013">
    <property type="protein sequence ID" value="KAK7859297.1"/>
    <property type="molecule type" value="Genomic_DNA"/>
</dbReference>
<protein>
    <submittedName>
        <fullName evidence="3">Serine/threonine-protein phosphatase 7 long form like protein</fullName>
    </submittedName>
</protein>
<proteinExistence type="predicted"/>
<feature type="compositionally biased region" description="Low complexity" evidence="1">
    <location>
        <begin position="451"/>
        <end position="464"/>
    </location>
</feature>
<feature type="region of interest" description="Disordered" evidence="1">
    <location>
        <begin position="322"/>
        <end position="399"/>
    </location>
</feature>
<feature type="domain" description="Aminotransferase-like plant mobile" evidence="2">
    <location>
        <begin position="31"/>
        <end position="220"/>
    </location>
</feature>
<feature type="compositionally biased region" description="Basic and acidic residues" evidence="1">
    <location>
        <begin position="542"/>
        <end position="558"/>
    </location>
</feature>
<evidence type="ECO:0000313" key="3">
    <source>
        <dbReference type="EMBL" id="KAK7859297.1"/>
    </source>
</evidence>
<evidence type="ECO:0000256" key="1">
    <source>
        <dbReference type="SAM" id="MobiDB-lite"/>
    </source>
</evidence>
<feature type="region of interest" description="Disordered" evidence="1">
    <location>
        <begin position="425"/>
        <end position="470"/>
    </location>
</feature>
<dbReference type="AlphaFoldDB" id="A0AAW0M774"/>
<sequence length="566" mass="63921">MDMDPPRAGPSIQDVLTRQDAHRSSLLWDASLAGEEVPGVLTCRHRDKGLLEVFKNTGVMEGPRIKAKWLEDRFRDPLPADASEELVQQYARFYILEMLAGILFMDKSGERHSIMYLQFFNPISNGKRYSWGSAALSWLYRHLCKASEKEAKQIGGAVLLVQLWAWERFPHICLVMRHPHQALPPGPLAIRWKGAKITTEHPMHVLRAYRLLLTSLRPNQGKHEKNWAVEHRTHIAKWAAHATIVDAPPFHGEMSYNDDYMVWFRPRTVRHITRVTSYWDTLVESQLRIMEKCEPGSEIYNDYINALRAVEELGRLTLDDACTVGNTSEPTVGRGRQASRRQRQEGRQSSQRPTSSRCQTPVPTSSRRQTPVPTPSRRQTPGQRQTPVPTSGRRHPPVHDHTMEEASQIADEMCLDIGYDMGSMAHDDAGPSHTFAHGDTSRSPSMRSDDTYPPISPTTSPLPTARMSPPVTTSTALADIHGRDEMRFMPTPGRPTPGAVPPEFVHTEFIQTQIPAAPPEASHIQDRPRRPQRTRTHPPDCGTRHGETSQATSEEKKTGMIFDGQE</sequence>
<dbReference type="InterPro" id="IPR044824">
    <property type="entry name" value="MAIN-like"/>
</dbReference>
<comment type="caution">
    <text evidence="3">The sequence shown here is derived from an EMBL/GenBank/DDBJ whole genome shotgun (WGS) entry which is preliminary data.</text>
</comment>
<organism evidence="3">
    <name type="scientific">Quercus suber</name>
    <name type="common">Cork oak</name>
    <dbReference type="NCBI Taxonomy" id="58331"/>
    <lineage>
        <taxon>Eukaryota</taxon>
        <taxon>Viridiplantae</taxon>
        <taxon>Streptophyta</taxon>
        <taxon>Embryophyta</taxon>
        <taxon>Tracheophyta</taxon>
        <taxon>Spermatophyta</taxon>
        <taxon>Magnoliopsida</taxon>
        <taxon>eudicotyledons</taxon>
        <taxon>Gunneridae</taxon>
        <taxon>Pentapetalae</taxon>
        <taxon>rosids</taxon>
        <taxon>fabids</taxon>
        <taxon>Fagales</taxon>
        <taxon>Fagaceae</taxon>
        <taxon>Quercus</taxon>
    </lineage>
</organism>
<name>A0AAW0M774_QUESU</name>
<evidence type="ECO:0000259" key="2">
    <source>
        <dbReference type="Pfam" id="PF10536"/>
    </source>
</evidence>
<feature type="region of interest" description="Disordered" evidence="1">
    <location>
        <begin position="515"/>
        <end position="566"/>
    </location>
</feature>
<gene>
    <name evidence="3" type="primary">MAIL3_10</name>
    <name evidence="3" type="ORF">CFP56_006805</name>
</gene>
<dbReference type="GO" id="GO:0010073">
    <property type="term" value="P:meristem maintenance"/>
    <property type="evidence" value="ECO:0007669"/>
    <property type="project" value="InterPro"/>
</dbReference>
<dbReference type="PANTHER" id="PTHR46033:SF8">
    <property type="entry name" value="PROTEIN MAINTENANCE OF MERISTEMS-LIKE"/>
    <property type="match status" value="1"/>
</dbReference>
<dbReference type="Pfam" id="PF10536">
    <property type="entry name" value="PMD"/>
    <property type="match status" value="1"/>
</dbReference>
<feature type="compositionally biased region" description="Polar residues" evidence="1">
    <location>
        <begin position="353"/>
        <end position="389"/>
    </location>
</feature>
<dbReference type="PANTHER" id="PTHR46033">
    <property type="entry name" value="PROTEIN MAIN-LIKE 2"/>
    <property type="match status" value="1"/>
</dbReference>